<proteinExistence type="predicted"/>
<feature type="domain" description="Pyruvate flavodoxin/ferredoxin oxidoreductase pyrimidine binding" evidence="8">
    <location>
        <begin position="17"/>
        <end position="241"/>
    </location>
</feature>
<evidence type="ECO:0000256" key="3">
    <source>
        <dbReference type="ARBA" id="ARBA00023002"/>
    </source>
</evidence>
<evidence type="ECO:0000256" key="7">
    <source>
        <dbReference type="ARBA" id="ARBA00049357"/>
    </source>
</evidence>
<dbReference type="GO" id="GO:0019164">
    <property type="term" value="F:pyruvate synthase activity"/>
    <property type="evidence" value="ECO:0007669"/>
    <property type="project" value="UniProtKB-EC"/>
</dbReference>
<dbReference type="InterPro" id="IPR029061">
    <property type="entry name" value="THDP-binding"/>
</dbReference>
<evidence type="ECO:0000259" key="9">
    <source>
        <dbReference type="Pfam" id="PF17147"/>
    </source>
</evidence>
<dbReference type="InterPro" id="IPR053390">
    <property type="entry name" value="Pyruvate_synthase_PorA"/>
</dbReference>
<dbReference type="SUPFAM" id="SSF52922">
    <property type="entry name" value="TK C-terminal domain-like"/>
    <property type="match status" value="1"/>
</dbReference>
<dbReference type="InterPro" id="IPR033412">
    <property type="entry name" value="PFOR_II"/>
</dbReference>
<comment type="caution">
    <text evidence="10">The sequence shown here is derived from an EMBL/GenBank/DDBJ whole genome shotgun (WGS) entry which is preliminary data.</text>
</comment>
<gene>
    <name evidence="10" type="ORF">BTN85_0069</name>
</gene>
<dbReference type="InParanoid" id="A0A1Q6DTC2"/>
<dbReference type="FunFam" id="3.40.50.920:FF:000010">
    <property type="entry name" value="Pyruvate ferredoxin oxidoreductase, alpha subunit"/>
    <property type="match status" value="1"/>
</dbReference>
<dbReference type="PANTHER" id="PTHR32154">
    <property type="entry name" value="PYRUVATE-FLAVODOXIN OXIDOREDUCTASE-RELATED"/>
    <property type="match status" value="1"/>
</dbReference>
<accession>A0A1Q6DTC2</accession>
<dbReference type="NCBIfam" id="NF040682">
    <property type="entry name" value="PorA_Arch"/>
    <property type="match status" value="1"/>
</dbReference>
<evidence type="ECO:0000313" key="10">
    <source>
        <dbReference type="EMBL" id="OKY77601.1"/>
    </source>
</evidence>
<dbReference type="FunFam" id="3.40.50.970:FF:000012">
    <property type="entry name" value="Pyruvate:ferredoxin (Flavodoxin) oxidoreductase"/>
    <property type="match status" value="1"/>
</dbReference>
<evidence type="ECO:0000256" key="4">
    <source>
        <dbReference type="ARBA" id="ARBA00044787"/>
    </source>
</evidence>
<dbReference type="Proteomes" id="UP000185744">
    <property type="component" value="Unassembled WGS sequence"/>
</dbReference>
<sequence length="395" mass="43814">MKRENREVMEGSHAVAHAVKNCSPDVIAAYPITPQTHIVEKLSQFVADGELKSEYLKVESEFSAMSACVGASATGTRTFTATSSQGLILMDEVLYNASGLRLPIVMVVANRAVGAPINIWNDHSDSMGVRDSGWIQLYAESNQEVLDMAIQSYKIAENDDVRLPAMVCMDGFILTHTYEPVSIPTKEEVSDFLPEFDPEHKLDPEDPKSFGTVGFPGDFMEFKYQQHEAMQNAKEVIPEVFKEYSEKMGREYNGLIEEYKTEDADVILISLGSVIGTLKDTVDDLRNEGEKVGLIKVRVFRPFPEKQLIDAIEGARAVGVLDKNISLGNKGALYSELLDSLYNSDITPLTINFIAGLGGRDIPESSAKKMYEKTKDVAERGYVEDEIKFVDLKEA</sequence>
<keyword evidence="11" id="KW-1185">Reference proteome</keyword>
<dbReference type="Pfam" id="PF01855">
    <property type="entry name" value="POR_N"/>
    <property type="match status" value="1"/>
</dbReference>
<evidence type="ECO:0000256" key="6">
    <source>
        <dbReference type="ARBA" id="ARBA00044814"/>
    </source>
</evidence>
<dbReference type="InterPro" id="IPR050722">
    <property type="entry name" value="Pyruvate:ferred/Flavod_OxRd"/>
</dbReference>
<evidence type="ECO:0000256" key="1">
    <source>
        <dbReference type="ARBA" id="ARBA00011595"/>
    </source>
</evidence>
<comment type="subunit">
    <text evidence="1">Heterotetramer of one alpha, one beta, one delta and one gamma chain.</text>
</comment>
<protein>
    <recommendedName>
        <fullName evidence="4">Pyruvate synthase subunit PorA</fullName>
        <ecNumber evidence="2">1.2.7.1</ecNumber>
    </recommendedName>
    <alternativeName>
        <fullName evidence="6">Pyruvate oxidoreductase alpha chain</fullName>
    </alternativeName>
    <alternativeName>
        <fullName evidence="5">Pyruvic-ferredoxin oxidoreductase subunit alpha</fullName>
    </alternativeName>
</protein>
<evidence type="ECO:0000256" key="5">
    <source>
        <dbReference type="ARBA" id="ARBA00044811"/>
    </source>
</evidence>
<feature type="domain" description="Pyruvate:ferredoxin oxidoreductase core" evidence="9">
    <location>
        <begin position="264"/>
        <end position="362"/>
    </location>
</feature>
<dbReference type="InterPro" id="IPR002880">
    <property type="entry name" value="Pyrv_Fd/Flavodoxin_OxRdtase_N"/>
</dbReference>
<dbReference type="EC" id="1.2.7.1" evidence="2"/>
<dbReference type="InterPro" id="IPR009014">
    <property type="entry name" value="Transketo_C/PFOR_II"/>
</dbReference>
<dbReference type="FunCoup" id="A0A1Q6DTC2">
    <property type="interactions" value="40"/>
</dbReference>
<evidence type="ECO:0000259" key="8">
    <source>
        <dbReference type="Pfam" id="PF01855"/>
    </source>
</evidence>
<reference evidence="10" key="1">
    <citation type="submission" date="2016-12" db="EMBL/GenBank/DDBJ databases">
        <title>Discovery of methanogenic haloarchaea.</title>
        <authorList>
            <person name="Sorokin D.Y."/>
            <person name="Makarova K.S."/>
            <person name="Abbas B."/>
            <person name="Ferrer M."/>
            <person name="Golyshin P.N."/>
        </authorList>
    </citation>
    <scope>NUCLEOTIDE SEQUENCE [LARGE SCALE GENOMIC DNA]</scope>
    <source>
        <strain evidence="10">HMET1</strain>
    </source>
</reference>
<dbReference type="AlphaFoldDB" id="A0A1Q6DTC2"/>
<name>A0A1Q6DTC2_METT1</name>
<organism evidence="10 11">
    <name type="scientific">Methanohalarchaeum thermophilum</name>
    <dbReference type="NCBI Taxonomy" id="1903181"/>
    <lineage>
        <taxon>Archaea</taxon>
        <taxon>Methanobacteriati</taxon>
        <taxon>Methanobacteriota</taxon>
        <taxon>Methanonatronarchaeia</taxon>
        <taxon>Methanonatronarchaeales</taxon>
        <taxon>Methanonatronarchaeaceae</taxon>
        <taxon>Candidatus Methanohalarchaeum</taxon>
    </lineage>
</organism>
<dbReference type="Gene3D" id="3.40.50.920">
    <property type="match status" value="1"/>
</dbReference>
<comment type="catalytic activity">
    <reaction evidence="7">
        <text>2 oxidized [2Fe-2S]-[ferredoxin] + pyruvate + CoA = 2 reduced [2Fe-2S]-[ferredoxin] + acetyl-CoA + CO2 + H(+)</text>
        <dbReference type="Rhea" id="RHEA:12765"/>
        <dbReference type="Rhea" id="RHEA-COMP:10000"/>
        <dbReference type="Rhea" id="RHEA-COMP:10001"/>
        <dbReference type="ChEBI" id="CHEBI:15361"/>
        <dbReference type="ChEBI" id="CHEBI:15378"/>
        <dbReference type="ChEBI" id="CHEBI:16526"/>
        <dbReference type="ChEBI" id="CHEBI:33737"/>
        <dbReference type="ChEBI" id="CHEBI:33738"/>
        <dbReference type="ChEBI" id="CHEBI:57287"/>
        <dbReference type="ChEBI" id="CHEBI:57288"/>
        <dbReference type="EC" id="1.2.7.1"/>
    </reaction>
</comment>
<keyword evidence="10" id="KW-0670">Pyruvate</keyword>
<dbReference type="Gene3D" id="3.40.50.970">
    <property type="match status" value="1"/>
</dbReference>
<evidence type="ECO:0000313" key="11">
    <source>
        <dbReference type="Proteomes" id="UP000185744"/>
    </source>
</evidence>
<dbReference type="EMBL" id="MSDW01000001">
    <property type="protein sequence ID" value="OKY77601.1"/>
    <property type="molecule type" value="Genomic_DNA"/>
</dbReference>
<dbReference type="CDD" id="cd07034">
    <property type="entry name" value="TPP_PYR_PFOR_IOR-alpha_like"/>
    <property type="match status" value="1"/>
</dbReference>
<dbReference type="PANTHER" id="PTHR32154:SF0">
    <property type="entry name" value="PYRUVATE-FLAVODOXIN OXIDOREDUCTASE-RELATED"/>
    <property type="match status" value="1"/>
</dbReference>
<dbReference type="SUPFAM" id="SSF52518">
    <property type="entry name" value="Thiamin diphosphate-binding fold (THDP-binding)"/>
    <property type="match status" value="1"/>
</dbReference>
<dbReference type="STRING" id="1903181.BTN85_0069"/>
<dbReference type="GO" id="GO:0006979">
    <property type="term" value="P:response to oxidative stress"/>
    <property type="evidence" value="ECO:0007669"/>
    <property type="project" value="TreeGrafter"/>
</dbReference>
<dbReference type="Pfam" id="PF17147">
    <property type="entry name" value="PFOR_II"/>
    <property type="match status" value="1"/>
</dbReference>
<keyword evidence="3" id="KW-0560">Oxidoreductase</keyword>
<evidence type="ECO:0000256" key="2">
    <source>
        <dbReference type="ARBA" id="ARBA00012822"/>
    </source>
</evidence>